<dbReference type="InterPro" id="IPR011011">
    <property type="entry name" value="Znf_FYVE_PHD"/>
</dbReference>
<keyword evidence="3 7" id="KW-0863">Zinc-finger</keyword>
<dbReference type="SMART" id="SM00336">
    <property type="entry name" value="BBOX"/>
    <property type="match status" value="2"/>
</dbReference>
<dbReference type="CDD" id="cd19775">
    <property type="entry name" value="Bbox2_TIF1_C-VI"/>
    <property type="match status" value="1"/>
</dbReference>
<dbReference type="CDD" id="cd19805">
    <property type="entry name" value="Bbox1_TIF1"/>
    <property type="match status" value="1"/>
</dbReference>
<keyword evidence="4" id="KW-0862">Zinc</keyword>
<feature type="domain" description="B box-type" evidence="9">
    <location>
        <begin position="96"/>
        <end position="137"/>
    </location>
</feature>
<dbReference type="InterPro" id="IPR001965">
    <property type="entry name" value="Znf_PHD"/>
</dbReference>
<dbReference type="Proteomes" id="UP001166052">
    <property type="component" value="Unassembled WGS sequence"/>
</dbReference>
<dbReference type="PANTHER" id="PTHR45915:SF8">
    <property type="entry name" value="TRIPARTITE MOTIF CONTAINING 28"/>
    <property type="match status" value="1"/>
</dbReference>
<evidence type="ECO:0000313" key="11">
    <source>
        <dbReference type="Proteomes" id="UP001166052"/>
    </source>
</evidence>
<sequence>MQCPVCKQTFQLHDVVENYFIRDTPSSSKSNGNKTKEVCICCEDKAEASSFCIDCSEWLCDACVGAHQRVKITKDHTVRRRDEGADSAAATGVTPDRLLFCPTHRHEPLKIFCVTCEVLTCRDCQLHDHKDHKYQFLENAIPEQRLILENILKHLQECTYGVRKSARNLRSMIKELKEVERRVKVEIRMAIHSLMKELNKRGTFLAQEVQKHTEDQQQKLEQQHWRLLKLQRHQEHILRFLSWVLRTDNNTALLFYKKMIFSQIQRSMKPGENPETALLNIQFQWDVNLWTTNVQHFGKVITKDYAFPGSHPAFTNSEMESKATNDNTEGHVINIPMKNADPLKLPLASSTLNFKNVAVSRPTILTSNLQSKSDTSKLARSSYEMATSKERPLTIYSLLTQPSTTTTKQPPNSKSPSHQASVSPQVSQVTPQFQVPQKTVQENTPKNSASVSEQNDVGNQKWKAQGENIPLPMAVNLQKVNANMQTSSNAVQIAKPTTVSIAPRQEKVCPVTSQVCIPPSAMHIRGVNVDSASNRVVSTSFPIQVPVNSSSSILLPLNTVLQSQQQQIVFLQQVPSLPHITVQQGVVSNVPAYFQPVALPAAQSQTSVNNQSFQVISTSEKMCQQKPMVETPNTHVMRQSAIPQVNDFLLSSLKTLPHPSHINQTSQLPVLKSTVQPSFATSQAQPSQSHQIVHVNAARNPGTTLLLTSGMVLTSSPQSLATNQQISSQVTNSAENTSDTGNYKDHPLARSQYPRVLLTRMKVDFSKDCEPPAFQVLPEKNGFSYRIIPCKSNTQEKVPHCVSIPDSTSPSSDSGNLSSGSAISSAETNAVFSPTPLPFPKTAEQRDKGSKDVQASKDGNAKKEAKGPRVDGSMRCASCRTRGQLSLCCECGKGFHQECHIPPLLRLLSSADWKCMLCRDFSDVGDQYKSEFTPGNGETKAASLSLPDQRKCEHLLLMLFCDKASAYLFKPDVPASAPEKYTDLTLIRGRLLRKISPPYEAVDDFIRDVWLLLGNALKYSQNPGITKVVTDLQLSFSQKLMDVFAGNVAPDFLKPLASKATLGKRINAESLFCDSEENCAKKLCP</sequence>
<dbReference type="PANTHER" id="PTHR45915">
    <property type="entry name" value="TRANSCRIPTION INTERMEDIARY FACTOR"/>
    <property type="match status" value="1"/>
</dbReference>
<keyword evidence="11" id="KW-1185">Reference proteome</keyword>
<evidence type="ECO:0000256" key="2">
    <source>
        <dbReference type="ARBA" id="ARBA00022723"/>
    </source>
</evidence>
<feature type="region of interest" description="Disordered" evidence="8">
    <location>
        <begin position="718"/>
        <end position="747"/>
    </location>
</feature>
<dbReference type="InterPro" id="IPR000315">
    <property type="entry name" value="Znf_B-box"/>
</dbReference>
<dbReference type="SUPFAM" id="SSF57903">
    <property type="entry name" value="FYVE/PHD zinc finger"/>
    <property type="match status" value="1"/>
</dbReference>
<evidence type="ECO:0000256" key="6">
    <source>
        <dbReference type="ARBA" id="ARBA00023242"/>
    </source>
</evidence>
<feature type="domain" description="B box-type" evidence="9">
    <location>
        <begin position="34"/>
        <end position="81"/>
    </location>
</feature>
<comment type="caution">
    <text evidence="10">The sequence shown here is derived from an EMBL/GenBank/DDBJ whole genome shotgun (WGS) entry which is preliminary data.</text>
</comment>
<protein>
    <submittedName>
        <fullName evidence="10">TIF1B factor</fullName>
    </submittedName>
</protein>
<dbReference type="SMART" id="SM00249">
    <property type="entry name" value="PHD"/>
    <property type="match status" value="1"/>
</dbReference>
<dbReference type="Gene3D" id="3.30.40.10">
    <property type="entry name" value="Zinc/RING finger domain, C3HC4 (zinc finger)"/>
    <property type="match status" value="1"/>
</dbReference>
<keyword evidence="5" id="KW-0103">Bromodomain</keyword>
<dbReference type="InterPro" id="IPR013083">
    <property type="entry name" value="Znf_RING/FYVE/PHD"/>
</dbReference>
<feature type="region of interest" description="Disordered" evidence="8">
    <location>
        <begin position="401"/>
        <end position="459"/>
    </location>
</feature>
<proteinExistence type="predicted"/>
<dbReference type="Gene3D" id="3.30.160.60">
    <property type="entry name" value="Classic Zinc Finger"/>
    <property type="match status" value="1"/>
</dbReference>
<feature type="compositionally biased region" description="Low complexity" evidence="8">
    <location>
        <begin position="803"/>
        <end position="829"/>
    </location>
</feature>
<evidence type="ECO:0000256" key="1">
    <source>
        <dbReference type="ARBA" id="ARBA00004123"/>
    </source>
</evidence>
<evidence type="ECO:0000256" key="8">
    <source>
        <dbReference type="SAM" id="MobiDB-lite"/>
    </source>
</evidence>
<evidence type="ECO:0000259" key="9">
    <source>
        <dbReference type="PROSITE" id="PS50119"/>
    </source>
</evidence>
<dbReference type="PROSITE" id="PS50119">
    <property type="entry name" value="ZF_BBOX"/>
    <property type="match status" value="2"/>
</dbReference>
<evidence type="ECO:0000256" key="5">
    <source>
        <dbReference type="ARBA" id="ARBA00023117"/>
    </source>
</evidence>
<accession>A0ABS2Z3X5</accession>
<dbReference type="InterPro" id="IPR003649">
    <property type="entry name" value="Bbox_C"/>
</dbReference>
<keyword evidence="6" id="KW-0539">Nucleus</keyword>
<feature type="compositionally biased region" description="Polar residues" evidence="8">
    <location>
        <begin position="718"/>
        <end position="741"/>
    </location>
</feature>
<keyword evidence="2" id="KW-0479">Metal-binding</keyword>
<evidence type="ECO:0000256" key="4">
    <source>
        <dbReference type="ARBA" id="ARBA00022833"/>
    </source>
</evidence>
<organism evidence="10 11">
    <name type="scientific">Polypterus senegalus</name>
    <name type="common">Senegal bichir</name>
    <dbReference type="NCBI Taxonomy" id="55291"/>
    <lineage>
        <taxon>Eukaryota</taxon>
        <taxon>Metazoa</taxon>
        <taxon>Chordata</taxon>
        <taxon>Craniata</taxon>
        <taxon>Vertebrata</taxon>
        <taxon>Euteleostomi</taxon>
        <taxon>Actinopterygii</taxon>
        <taxon>Polypteriformes</taxon>
        <taxon>Polypteridae</taxon>
        <taxon>Polypterus</taxon>
    </lineage>
</organism>
<feature type="compositionally biased region" description="Low complexity" evidence="8">
    <location>
        <begin position="401"/>
        <end position="417"/>
    </location>
</feature>
<comment type="subcellular location">
    <subcellularLocation>
        <location evidence="1">Nucleus</location>
    </subcellularLocation>
</comment>
<dbReference type="Gene3D" id="1.20.920.10">
    <property type="entry name" value="Bromodomain-like"/>
    <property type="match status" value="1"/>
</dbReference>
<evidence type="ECO:0000313" key="10">
    <source>
        <dbReference type="EMBL" id="MBN3293750.1"/>
    </source>
</evidence>
<feature type="compositionally biased region" description="Basic and acidic residues" evidence="8">
    <location>
        <begin position="843"/>
        <end position="869"/>
    </location>
</feature>
<feature type="non-terminal residue" evidence="10">
    <location>
        <position position="1085"/>
    </location>
</feature>
<dbReference type="SMART" id="SM00502">
    <property type="entry name" value="BBC"/>
    <property type="match status" value="1"/>
</dbReference>
<dbReference type="SUPFAM" id="SSF47370">
    <property type="entry name" value="Bromodomain"/>
    <property type="match status" value="1"/>
</dbReference>
<dbReference type="CDD" id="cd15541">
    <property type="entry name" value="PHD_TIF1_like"/>
    <property type="match status" value="1"/>
</dbReference>
<gene>
    <name evidence="10" type="primary">Trim28</name>
    <name evidence="10" type="ORF">GTO92_0011418</name>
</gene>
<dbReference type="SUPFAM" id="SSF57845">
    <property type="entry name" value="B-box zinc-binding domain"/>
    <property type="match status" value="1"/>
</dbReference>
<feature type="non-terminal residue" evidence="10">
    <location>
        <position position="1"/>
    </location>
</feature>
<reference evidence="10" key="1">
    <citation type="journal article" date="2021" name="Cell">
        <title>Tracing the genetic footprints of vertebrate landing in non-teleost ray-finned fishes.</title>
        <authorList>
            <person name="Bi X."/>
            <person name="Wang K."/>
            <person name="Yang L."/>
            <person name="Pan H."/>
            <person name="Jiang H."/>
            <person name="Wei Q."/>
            <person name="Fang M."/>
            <person name="Yu H."/>
            <person name="Zhu C."/>
            <person name="Cai Y."/>
            <person name="He Y."/>
            <person name="Gan X."/>
            <person name="Zeng H."/>
            <person name="Yu D."/>
            <person name="Zhu Y."/>
            <person name="Jiang H."/>
            <person name="Qiu Q."/>
            <person name="Yang H."/>
            <person name="Zhang Y.E."/>
            <person name="Wang W."/>
            <person name="Zhu M."/>
            <person name="He S."/>
            <person name="Zhang G."/>
        </authorList>
    </citation>
    <scope>NUCLEOTIDE SEQUENCE</scope>
    <source>
        <strain evidence="10">Bchr_001</strain>
    </source>
</reference>
<evidence type="ECO:0000256" key="7">
    <source>
        <dbReference type="PROSITE-ProRule" id="PRU00024"/>
    </source>
</evidence>
<dbReference type="Pfam" id="PF00643">
    <property type="entry name" value="zf-B_box"/>
    <property type="match status" value="1"/>
</dbReference>
<dbReference type="InterPro" id="IPR036427">
    <property type="entry name" value="Bromodomain-like_sf"/>
</dbReference>
<dbReference type="EMBL" id="JAAWVN010022826">
    <property type="protein sequence ID" value="MBN3293750.1"/>
    <property type="molecule type" value="Genomic_DNA"/>
</dbReference>
<feature type="region of interest" description="Disordered" evidence="8">
    <location>
        <begin position="801"/>
        <end position="872"/>
    </location>
</feature>
<name>A0ABS2Z3X5_POLSE</name>
<evidence type="ECO:0000256" key="3">
    <source>
        <dbReference type="ARBA" id="ARBA00022771"/>
    </source>
</evidence>
<feature type="compositionally biased region" description="Polar residues" evidence="8">
    <location>
        <begin position="418"/>
        <end position="458"/>
    </location>
</feature>